<reference evidence="3" key="1">
    <citation type="submission" date="2018-05" db="EMBL/GenBank/DDBJ databases">
        <authorList>
            <person name="Lanie J.A."/>
            <person name="Ng W.-L."/>
            <person name="Kazmierczak K.M."/>
            <person name="Andrzejewski T.M."/>
            <person name="Davidsen T.M."/>
            <person name="Wayne K.J."/>
            <person name="Tettelin H."/>
            <person name="Glass J.I."/>
            <person name="Rusch D."/>
            <person name="Podicherti R."/>
            <person name="Tsui H.-C.T."/>
            <person name="Winkler M.E."/>
        </authorList>
    </citation>
    <scope>NUCLEOTIDE SEQUENCE</scope>
</reference>
<evidence type="ECO:0000256" key="2">
    <source>
        <dbReference type="SAM" id="Phobius"/>
    </source>
</evidence>
<keyword evidence="2" id="KW-0812">Transmembrane</keyword>
<feature type="transmembrane region" description="Helical" evidence="2">
    <location>
        <begin position="246"/>
        <end position="265"/>
    </location>
</feature>
<sequence>MAENEQDKKLSEVSSKLSRLNGTTEQGLGNVQALTETLVAQSKASLDATETGLASEAEARKEAARARKTKMGATDVNVLNWQKQDGGIFDTLADMLAMKFAWGGLGLVGLGTAVVAAISGALMGAGAGLVAGFLDMWGKIFKFFGGKLAKMFPNVTKTLSDIFGKGGKISQFITSIKAFFTGSKAFQTISNAFLKFKTMLSAFGTRIANFFKPILKLFGGGGASAMGPLSRFGKHFMKFFRIFKTFFAKLFYPLQVIISLVEGFFEAKDAVGKSKGMMATFFNAIIGFFGGILDGLIFGMLDLIKDGISWIAGFLGFEDVEKFLDSFSFSDMFNEFLDGIYEWFNLLFEDPVKALTNLFKKYFGAVLSVGDFIVDMLKKPIIWIMELFGWDDAAAATESFSLTGWVMGIWDKVVGWFKSILSWGKEAGATEEGGWSIMTFIDTIWTNIKDWFKGILSWGKETGATEEGGWSLMTFVSNVWTKIQDWFKNLLTFKGADGKDIGIVDKVIEMFKTMIDDIIAGVKGMIPKRPTWLGGDEDVSKMSPEAIAAEKSKLIADIATEKAKPKAGTGGMFTDERDDEDI</sequence>
<proteinExistence type="predicted"/>
<evidence type="ECO:0000313" key="3">
    <source>
        <dbReference type="EMBL" id="SVB16969.1"/>
    </source>
</evidence>
<feature type="transmembrane region" description="Helical" evidence="2">
    <location>
        <begin position="277"/>
        <end position="301"/>
    </location>
</feature>
<organism evidence="3">
    <name type="scientific">marine metagenome</name>
    <dbReference type="NCBI Taxonomy" id="408172"/>
    <lineage>
        <taxon>unclassified sequences</taxon>
        <taxon>metagenomes</taxon>
        <taxon>ecological metagenomes</taxon>
    </lineage>
</organism>
<feature type="transmembrane region" description="Helical" evidence="2">
    <location>
        <begin position="101"/>
        <end position="134"/>
    </location>
</feature>
<keyword evidence="2" id="KW-0472">Membrane</keyword>
<keyword evidence="2" id="KW-1133">Transmembrane helix</keyword>
<protein>
    <submittedName>
        <fullName evidence="3">Uncharacterized protein</fullName>
    </submittedName>
</protein>
<accession>A0A382BTM5</accession>
<gene>
    <name evidence="3" type="ORF">METZ01_LOCUS169823</name>
</gene>
<dbReference type="EMBL" id="UINC01031238">
    <property type="protein sequence ID" value="SVB16969.1"/>
    <property type="molecule type" value="Genomic_DNA"/>
</dbReference>
<name>A0A382BTM5_9ZZZZ</name>
<dbReference type="AlphaFoldDB" id="A0A382BTM5"/>
<feature type="non-terminal residue" evidence="3">
    <location>
        <position position="582"/>
    </location>
</feature>
<evidence type="ECO:0000256" key="1">
    <source>
        <dbReference type="SAM" id="MobiDB-lite"/>
    </source>
</evidence>
<feature type="region of interest" description="Disordered" evidence="1">
    <location>
        <begin position="563"/>
        <end position="582"/>
    </location>
</feature>